<dbReference type="Proteomes" id="UP000483820">
    <property type="component" value="Chromosome III"/>
</dbReference>
<accession>A0A6A5H7T0</accession>
<evidence type="ECO:0000256" key="4">
    <source>
        <dbReference type="SAM" id="Coils"/>
    </source>
</evidence>
<gene>
    <name evidence="6" type="ORF">GCK72_011117</name>
</gene>
<comment type="caution">
    <text evidence="6">The sequence shown here is derived from an EMBL/GenBank/DDBJ whole genome shotgun (WGS) entry which is preliminary data.</text>
</comment>
<evidence type="ECO:0000256" key="2">
    <source>
        <dbReference type="ARBA" id="ARBA00023034"/>
    </source>
</evidence>
<evidence type="ECO:0000313" key="6">
    <source>
        <dbReference type="EMBL" id="KAF1762854.1"/>
    </source>
</evidence>
<sequence length="1394" mass="159882">MSSWLRNIQGQLSDLANEVLNEANDVLAEATEEVPDPDGEIIVAKKKCAEAEKQLAIESARVESLSNEKSHLEQQLYDAHVEMDTIGTKLNGMVRQRDEEIKKLKNQMEQMAESGWHETSPPVSFPSATEADQIRELRQQITHWKSMAERGGEDGEETTISVREMEKRIESLRQQKEHEIQTIVESHADAMVEMREMYEEKLSAMQILPYNASSSTSNADTLDAVLLEKDELMGVKSSTRSTNGSDGEAAVVVDLGAHDDLVDERIRQMEAELERARDEKEEIQTALTRQVETLQEQNQELASAYTELNTDFEAFKQQNTVTVNANTDLNRRIDSLKANLIEYEERYEMCKKENADTVAQLEKLSGDFVRLRAGVANVSQRREDCDVLVNEEVEKLRHALDESRGERERLREDVQKFQVAVGEIDVELEKLRGANRQLLAENNALTENLSRYDMTMKEIISSSEEDIGKFREQFKEIQDNHSQQREVMTAENNALREETEAIKRQRDILMEESALLKEVNEKLKHKTTAEEEKNKLLQEKSDLLQQCLEKEKAERHQENLENEEARRRREEEIVQAGSDGNLESENQVLKLQLKEALSANTEKTDECEKLHIENRNLEREVDLRQSCVDEMIAQTNTLQMQQENMSTANKGYQLQILANERQIVQLEEKLAEETQRNEENEKKVKRLEEVIVGDFMEKREESTSDDGKIRDEVGTLKRYCAELQSKLSETEEELKIVKELKVEESNEAAQMRKALEKELFEAEEVDRGLLEGIEKRVKDMEEQLEAKVKALETAETEKSELEKRVEEMREQIEELESLRTERNQLNEKVAELIQSQTQLTDSLAQSDIVALLGVEELRSTLTALKIENEELKTSKIEELTTMEQLRAQYTVLHEETNELKGTAKMQQEEYLKALSGVDELRTEIQKLKLENLELKTAHSSTETDSTTVEELRAAITALQVENEHLKGVAKTQYDENQSEIQKLKSENQELKTTQSSTETDSVTIEELRAAITALQAENEHLKGVAKTQYDENVKYYEQFQAMATHNQQIQDQLNQNNQENEKRAKELQRLREHLMIVEENSTREAVEAEQRETELRERIKGLEARGHQVEEGATETNQQYQVQIASLTSQLESLQKTANQWEGKYKNEQKTREQTQEALTSLQNVVRELSVDHERDAATASHRNLELQTLIGSLNEEIAQIREEMDRQSIGRQAAEEESERRQLQLDSKQKIIEDLENQIEELRSKPKKPTESYRIDDSTLRQLFLTYFMSDATKRPDIALLLANILEYPPDEMDKFKSAVRQSFGQSTSSLFWGSSRSSPGPSSTSGSIADQFIRFLETESESSRTAPHLPLRTQNEPPPRMSMDSSSQRSPNPPNNQASASSSAAALDSLLR</sequence>
<evidence type="ECO:0000313" key="7">
    <source>
        <dbReference type="Proteomes" id="UP000483820"/>
    </source>
</evidence>
<evidence type="ECO:0000256" key="1">
    <source>
        <dbReference type="ARBA" id="ARBA00004555"/>
    </source>
</evidence>
<feature type="coiled-coil region" evidence="4">
    <location>
        <begin position="259"/>
        <end position="353"/>
    </location>
</feature>
<feature type="coiled-coil region" evidence="4">
    <location>
        <begin position="478"/>
        <end position="573"/>
    </location>
</feature>
<protein>
    <recommendedName>
        <fullName evidence="8">GRIP domain-containing protein</fullName>
    </recommendedName>
</protein>
<proteinExistence type="predicted"/>
<feature type="coiled-coil region" evidence="4">
    <location>
        <begin position="649"/>
        <end position="874"/>
    </location>
</feature>
<dbReference type="PANTHER" id="PTHR18921">
    <property type="entry name" value="MYOSIN HEAVY CHAIN - RELATED"/>
    <property type="match status" value="1"/>
</dbReference>
<name>A0A6A5H7T0_CAERE</name>
<dbReference type="KEGG" id="crq:GCK72_011117"/>
<keyword evidence="2" id="KW-0333">Golgi apparatus</keyword>
<comment type="subcellular location">
    <subcellularLocation>
        <location evidence="1">Golgi apparatus</location>
    </subcellularLocation>
</comment>
<evidence type="ECO:0000256" key="5">
    <source>
        <dbReference type="SAM" id="MobiDB-lite"/>
    </source>
</evidence>
<evidence type="ECO:0008006" key="8">
    <source>
        <dbReference type="Google" id="ProtNLM"/>
    </source>
</evidence>
<dbReference type="GO" id="GO:0005794">
    <property type="term" value="C:Golgi apparatus"/>
    <property type="evidence" value="ECO:0007669"/>
    <property type="project" value="UniProtKB-SubCell"/>
</dbReference>
<feature type="compositionally biased region" description="Low complexity" evidence="5">
    <location>
        <begin position="1366"/>
        <end position="1394"/>
    </location>
</feature>
<dbReference type="Gene3D" id="1.10.287.1490">
    <property type="match status" value="1"/>
</dbReference>
<feature type="coiled-coil region" evidence="4">
    <location>
        <begin position="917"/>
        <end position="1246"/>
    </location>
</feature>
<dbReference type="GO" id="GO:0031267">
    <property type="term" value="F:small GTPase binding"/>
    <property type="evidence" value="ECO:0007669"/>
    <property type="project" value="TreeGrafter"/>
</dbReference>
<dbReference type="GeneID" id="9806869"/>
<dbReference type="PANTHER" id="PTHR18921:SF2">
    <property type="entry name" value="THYROID RECEPTOR-INTERACTING PROTEIN 11"/>
    <property type="match status" value="1"/>
</dbReference>
<dbReference type="GO" id="GO:0007030">
    <property type="term" value="P:Golgi organization"/>
    <property type="evidence" value="ECO:0007669"/>
    <property type="project" value="TreeGrafter"/>
</dbReference>
<dbReference type="RefSeq" id="XP_053587807.1">
    <property type="nucleotide sequence ID" value="XM_053728230.1"/>
</dbReference>
<feature type="coiled-coil region" evidence="4">
    <location>
        <begin position="393"/>
        <end position="448"/>
    </location>
</feature>
<keyword evidence="3 4" id="KW-0175">Coiled coil</keyword>
<feature type="coiled-coil region" evidence="4">
    <location>
        <begin position="155"/>
        <end position="182"/>
    </location>
</feature>
<organism evidence="6 7">
    <name type="scientific">Caenorhabditis remanei</name>
    <name type="common">Caenorhabditis vulgaris</name>
    <dbReference type="NCBI Taxonomy" id="31234"/>
    <lineage>
        <taxon>Eukaryota</taxon>
        <taxon>Metazoa</taxon>
        <taxon>Ecdysozoa</taxon>
        <taxon>Nematoda</taxon>
        <taxon>Chromadorea</taxon>
        <taxon>Rhabditida</taxon>
        <taxon>Rhabditina</taxon>
        <taxon>Rhabditomorpha</taxon>
        <taxon>Rhabditoidea</taxon>
        <taxon>Rhabditidae</taxon>
        <taxon>Peloderinae</taxon>
        <taxon>Caenorhabditis</taxon>
    </lineage>
</organism>
<feature type="region of interest" description="Disordered" evidence="5">
    <location>
        <begin position="1336"/>
        <end position="1394"/>
    </location>
</feature>
<feature type="coiled-coil region" evidence="4">
    <location>
        <begin position="13"/>
        <end position="114"/>
    </location>
</feature>
<evidence type="ECO:0000256" key="3">
    <source>
        <dbReference type="ARBA" id="ARBA00023054"/>
    </source>
</evidence>
<reference evidence="6 7" key="1">
    <citation type="submission" date="2019-12" db="EMBL/GenBank/DDBJ databases">
        <title>Chromosome-level assembly of the Caenorhabditis remanei genome.</title>
        <authorList>
            <person name="Teterina A.A."/>
            <person name="Willis J.H."/>
            <person name="Phillips P.C."/>
        </authorList>
    </citation>
    <scope>NUCLEOTIDE SEQUENCE [LARGE SCALE GENOMIC DNA]</scope>
    <source>
        <strain evidence="6 7">PX506</strain>
        <tissue evidence="6">Whole organism</tissue>
    </source>
</reference>
<dbReference type="GO" id="GO:0006888">
    <property type="term" value="P:endoplasmic reticulum to Golgi vesicle-mediated transport"/>
    <property type="evidence" value="ECO:0007669"/>
    <property type="project" value="TreeGrafter"/>
</dbReference>
<dbReference type="EMBL" id="WUAV01000003">
    <property type="protein sequence ID" value="KAF1762854.1"/>
    <property type="molecule type" value="Genomic_DNA"/>
</dbReference>
<dbReference type="CTD" id="9806869"/>